<comment type="caution">
    <text evidence="2">The sequence shown here is derived from an EMBL/GenBank/DDBJ whole genome shotgun (WGS) entry which is preliminary data.</text>
</comment>
<protein>
    <submittedName>
        <fullName evidence="2">Uncharacterized protein</fullName>
    </submittedName>
</protein>
<reference evidence="2" key="1">
    <citation type="submission" date="2020-07" db="EMBL/GenBank/DDBJ databases">
        <title>Draft Genome Sequence of a Deep-Sea Yeast, Naganishia (Cryptococcus) liquefaciens strain N6.</title>
        <authorList>
            <person name="Han Y.W."/>
            <person name="Kajitani R."/>
            <person name="Morimoto H."/>
            <person name="Parhat M."/>
            <person name="Tsubouchi H."/>
            <person name="Bakenova O."/>
            <person name="Ogata M."/>
            <person name="Argunhan B."/>
            <person name="Aoki R."/>
            <person name="Kajiwara S."/>
            <person name="Itoh T."/>
            <person name="Iwasaki H."/>
        </authorList>
    </citation>
    <scope>NUCLEOTIDE SEQUENCE</scope>
    <source>
        <strain evidence="2">N6</strain>
    </source>
</reference>
<gene>
    <name evidence="2" type="ORF">NliqN6_4691</name>
</gene>
<accession>A0A8H3TWD1</accession>
<sequence>MPHKRSKRSVRESEKQKKGHNLAPSDASLGSSYVDDTPKGAARIFNSLKVRQDYHDKKKSQAAAAAAGAADKKGKRRQDPAAAGKNANGLPKIIPGESLGDYNRRLEDHMRPAVTQAMRDANAKRAEEERKLASEKKARREAQKEAKRRKDAGLPKPDKEEAAVVAADEERGVGGREASGKRGRDEEASGSDTEGQTPKRGKTEFDKAPQRHSILDVMTAPPVLPKLKKQKKAAPSSIFAPIGRNPFNAGQQRILEEERERVVARYRELKEKQRFDKERETESLKTKKR</sequence>
<evidence type="ECO:0000256" key="1">
    <source>
        <dbReference type="SAM" id="MobiDB-lite"/>
    </source>
</evidence>
<name>A0A8H3TWD1_9TREE</name>
<proteinExistence type="predicted"/>
<feature type="compositionally biased region" description="Basic and acidic residues" evidence="1">
    <location>
        <begin position="121"/>
        <end position="145"/>
    </location>
</feature>
<feature type="compositionally biased region" description="Basic and acidic residues" evidence="1">
    <location>
        <begin position="151"/>
        <end position="187"/>
    </location>
</feature>
<keyword evidence="3" id="KW-1185">Reference proteome</keyword>
<dbReference type="Proteomes" id="UP000620104">
    <property type="component" value="Unassembled WGS sequence"/>
</dbReference>
<feature type="region of interest" description="Disordered" evidence="1">
    <location>
        <begin position="1"/>
        <end position="38"/>
    </location>
</feature>
<evidence type="ECO:0000313" key="3">
    <source>
        <dbReference type="Proteomes" id="UP000620104"/>
    </source>
</evidence>
<dbReference type="PANTHER" id="PTHR21838">
    <property type="entry name" value="COILED-COIL DOMAIN-CONTAINING PROTEIN 137"/>
    <property type="match status" value="1"/>
</dbReference>
<dbReference type="InterPro" id="IPR026680">
    <property type="entry name" value="CCDC137"/>
</dbReference>
<feature type="region of interest" description="Disordered" evidence="1">
    <location>
        <begin position="270"/>
        <end position="289"/>
    </location>
</feature>
<feature type="region of interest" description="Disordered" evidence="1">
    <location>
        <begin position="53"/>
        <end position="246"/>
    </location>
</feature>
<dbReference type="EMBL" id="BLZA01000030">
    <property type="protein sequence ID" value="GHJ88289.1"/>
    <property type="molecule type" value="Genomic_DNA"/>
</dbReference>
<feature type="compositionally biased region" description="Basic and acidic residues" evidence="1">
    <location>
        <begin position="102"/>
        <end position="111"/>
    </location>
</feature>
<dbReference type="GO" id="GO:0005634">
    <property type="term" value="C:nucleus"/>
    <property type="evidence" value="ECO:0007669"/>
    <property type="project" value="TreeGrafter"/>
</dbReference>
<dbReference type="AlphaFoldDB" id="A0A8H3TWD1"/>
<organism evidence="2 3">
    <name type="scientific">Naganishia liquefaciens</name>
    <dbReference type="NCBI Taxonomy" id="104408"/>
    <lineage>
        <taxon>Eukaryota</taxon>
        <taxon>Fungi</taxon>
        <taxon>Dikarya</taxon>
        <taxon>Basidiomycota</taxon>
        <taxon>Agaricomycotina</taxon>
        <taxon>Tremellomycetes</taxon>
        <taxon>Filobasidiales</taxon>
        <taxon>Filobasidiaceae</taxon>
        <taxon>Naganishia</taxon>
    </lineage>
</organism>
<dbReference type="OrthoDB" id="5876637at2759"/>
<evidence type="ECO:0000313" key="2">
    <source>
        <dbReference type="EMBL" id="GHJ88289.1"/>
    </source>
</evidence>
<dbReference type="PANTHER" id="PTHR21838:SF2">
    <property type="entry name" value="COILED-COIL DOMAIN-CONTAINING PROTEIN 137"/>
    <property type="match status" value="1"/>
</dbReference>